<dbReference type="EMBL" id="JAVDRL010000006">
    <property type="protein sequence ID" value="MDR6531748.1"/>
    <property type="molecule type" value="Genomic_DNA"/>
</dbReference>
<keyword evidence="1" id="KW-1133">Transmembrane helix</keyword>
<accession>A0ABU1N081</accession>
<keyword evidence="3" id="KW-1185">Reference proteome</keyword>
<feature type="transmembrane region" description="Helical" evidence="1">
    <location>
        <begin position="49"/>
        <end position="73"/>
    </location>
</feature>
<name>A0ABU1N081_9CAUL</name>
<sequence>MGRILKEPDAPWVAFLKGVGGAAGVMGAPVLVHLLVASRGGSHGFSIQFWVNGAIIGGVCLLAGIWCAIRAAVKRQAYDRVSRHPFH</sequence>
<dbReference type="Proteomes" id="UP001262754">
    <property type="component" value="Unassembled WGS sequence"/>
</dbReference>
<evidence type="ECO:0000313" key="3">
    <source>
        <dbReference type="Proteomes" id="UP001262754"/>
    </source>
</evidence>
<evidence type="ECO:0000313" key="2">
    <source>
        <dbReference type="EMBL" id="MDR6531748.1"/>
    </source>
</evidence>
<reference evidence="2 3" key="1">
    <citation type="submission" date="2023-07" db="EMBL/GenBank/DDBJ databases">
        <title>Sorghum-associated microbial communities from plants grown in Nebraska, USA.</title>
        <authorList>
            <person name="Schachtman D."/>
        </authorList>
    </citation>
    <scope>NUCLEOTIDE SEQUENCE [LARGE SCALE GENOMIC DNA]</scope>
    <source>
        <strain evidence="2 3">DS2154</strain>
    </source>
</reference>
<comment type="caution">
    <text evidence="2">The sequence shown here is derived from an EMBL/GenBank/DDBJ whole genome shotgun (WGS) entry which is preliminary data.</text>
</comment>
<organism evidence="2 3">
    <name type="scientific">Caulobacter rhizosphaerae</name>
    <dbReference type="NCBI Taxonomy" id="2010972"/>
    <lineage>
        <taxon>Bacteria</taxon>
        <taxon>Pseudomonadati</taxon>
        <taxon>Pseudomonadota</taxon>
        <taxon>Alphaproteobacteria</taxon>
        <taxon>Caulobacterales</taxon>
        <taxon>Caulobacteraceae</taxon>
        <taxon>Caulobacter</taxon>
    </lineage>
</organism>
<feature type="transmembrane region" description="Helical" evidence="1">
    <location>
        <begin position="12"/>
        <end position="37"/>
    </location>
</feature>
<keyword evidence="1" id="KW-0472">Membrane</keyword>
<gene>
    <name evidence="2" type="ORF">J2800_002495</name>
</gene>
<evidence type="ECO:0000256" key="1">
    <source>
        <dbReference type="SAM" id="Phobius"/>
    </source>
</evidence>
<protein>
    <submittedName>
        <fullName evidence="2">Uncharacterized protein</fullName>
    </submittedName>
</protein>
<keyword evidence="1" id="KW-0812">Transmembrane</keyword>
<dbReference type="RefSeq" id="WP_163229785.1">
    <property type="nucleotide sequence ID" value="NZ_BMLD01000022.1"/>
</dbReference>
<proteinExistence type="predicted"/>